<name>A0A135I7N7_9GAMM</name>
<keyword evidence="10" id="KW-1185">Reference proteome</keyword>
<evidence type="ECO:0000256" key="1">
    <source>
        <dbReference type="ARBA" id="ARBA00022741"/>
    </source>
</evidence>
<dbReference type="PROSITE" id="PS50110">
    <property type="entry name" value="RESPONSE_REGULATORY"/>
    <property type="match status" value="1"/>
</dbReference>
<keyword evidence="3" id="KW-0805">Transcription regulation</keyword>
<dbReference type="AlphaFoldDB" id="A0A135I7N7"/>
<dbReference type="SUPFAM" id="SSF52172">
    <property type="entry name" value="CheY-like"/>
    <property type="match status" value="1"/>
</dbReference>
<keyword evidence="1" id="KW-0547">Nucleotide-binding</keyword>
<dbReference type="Pfam" id="PF00072">
    <property type="entry name" value="Response_reg"/>
    <property type="match status" value="1"/>
</dbReference>
<dbReference type="InterPro" id="IPR027417">
    <property type="entry name" value="P-loop_NTPase"/>
</dbReference>
<feature type="modified residue" description="4-aspartylphosphate" evidence="6">
    <location>
        <position position="60"/>
    </location>
</feature>
<dbReference type="RefSeq" id="WP_067416473.1">
    <property type="nucleotide sequence ID" value="NZ_LNTY01000034.1"/>
</dbReference>
<dbReference type="FunFam" id="3.40.50.300:FF:000006">
    <property type="entry name" value="DNA-binding transcriptional regulator NtrC"/>
    <property type="match status" value="1"/>
</dbReference>
<evidence type="ECO:0000313" key="9">
    <source>
        <dbReference type="EMBL" id="KXF81466.1"/>
    </source>
</evidence>
<dbReference type="Pfam" id="PF00158">
    <property type="entry name" value="Sigma54_activat"/>
    <property type="match status" value="1"/>
</dbReference>
<evidence type="ECO:0000256" key="4">
    <source>
        <dbReference type="ARBA" id="ARBA00023125"/>
    </source>
</evidence>
<evidence type="ECO:0000256" key="5">
    <source>
        <dbReference type="ARBA" id="ARBA00023163"/>
    </source>
</evidence>
<organism evidence="9 10">
    <name type="scientific">Enterovibrio coralii</name>
    <dbReference type="NCBI Taxonomy" id="294935"/>
    <lineage>
        <taxon>Bacteria</taxon>
        <taxon>Pseudomonadati</taxon>
        <taxon>Pseudomonadota</taxon>
        <taxon>Gammaproteobacteria</taxon>
        <taxon>Vibrionales</taxon>
        <taxon>Vibrionaceae</taxon>
        <taxon>Enterovibrio</taxon>
    </lineage>
</organism>
<dbReference type="PANTHER" id="PTHR32071:SF91">
    <property type="entry name" value="TUNGSTATE-RESPONSIVE TWO COMPONENT SIGMA54-DEPENDENT SIGNAL TRANSDUCTION SYSTEM RESPONSE REGULATOR FIS FAMILY"/>
    <property type="match status" value="1"/>
</dbReference>
<dbReference type="InterPro" id="IPR025662">
    <property type="entry name" value="Sigma_54_int_dom_ATP-bd_1"/>
</dbReference>
<dbReference type="GO" id="GO:0043565">
    <property type="term" value="F:sequence-specific DNA binding"/>
    <property type="evidence" value="ECO:0007669"/>
    <property type="project" value="InterPro"/>
</dbReference>
<reference evidence="9 10" key="1">
    <citation type="submission" date="2015-11" db="EMBL/GenBank/DDBJ databases">
        <title>Genomic Taxonomy of the Vibrionaceae.</title>
        <authorList>
            <person name="Gomez-Gil B."/>
            <person name="Enciso-Ibarra J."/>
        </authorList>
    </citation>
    <scope>NUCLEOTIDE SEQUENCE [LARGE SCALE GENOMIC DNA]</scope>
    <source>
        <strain evidence="9 10">CAIM 912</strain>
    </source>
</reference>
<dbReference type="GO" id="GO:0000160">
    <property type="term" value="P:phosphorelay signal transduction system"/>
    <property type="evidence" value="ECO:0007669"/>
    <property type="project" value="InterPro"/>
</dbReference>
<dbReference type="GO" id="GO:0005524">
    <property type="term" value="F:ATP binding"/>
    <property type="evidence" value="ECO:0007669"/>
    <property type="project" value="UniProtKB-KW"/>
</dbReference>
<keyword evidence="5" id="KW-0804">Transcription</keyword>
<dbReference type="Gene3D" id="3.40.50.300">
    <property type="entry name" value="P-loop containing nucleotide triphosphate hydrolases"/>
    <property type="match status" value="1"/>
</dbReference>
<accession>A0A135I7N7</accession>
<dbReference type="InterPro" id="IPR001789">
    <property type="entry name" value="Sig_transdc_resp-reg_receiver"/>
</dbReference>
<dbReference type="SMART" id="SM00448">
    <property type="entry name" value="REC"/>
    <property type="match status" value="1"/>
</dbReference>
<dbReference type="SMART" id="SM00382">
    <property type="entry name" value="AAA"/>
    <property type="match status" value="1"/>
</dbReference>
<dbReference type="SUPFAM" id="SSF52540">
    <property type="entry name" value="P-loop containing nucleoside triphosphate hydrolases"/>
    <property type="match status" value="1"/>
</dbReference>
<dbReference type="CDD" id="cd00156">
    <property type="entry name" value="REC"/>
    <property type="match status" value="1"/>
</dbReference>
<sequence length="460" mass="51236">MKDALQQFGFSALVVDDEPGMRTILNKALSKKLTQVETASSLEEAEALRKRNHFDLLIVDINLPGRSGIDWHEAFNDESRRSDIIFMTGFAELETAIKALRAGASDFILKPFNLEQMLQSVQRCLDKRMMERRNVALQRDVARSFPVDIIGTAPKTEAMREMIARLAPSPAAVLIEGESGTGKELVARALHSLSARSGPFVPLNCGAIAPELLESELFGHVSGAFTGARKSKDGLFRVADKGTLFLDEIGEMPLSMQASLLRTLEQQTIRPVGAEREVNVDVRIVAATNRSLQEEVEAGRFRKDLFYRLNVLSVELPPLRERIEDIGLLLNHFSEVLSRDMGLKPVVWSDAEIFAMQQYDWPGNIRELKNTVERAVLLGKPDLGHWLGEQPSQAISHSLESQPDSLTDGGYPLGWALKDVERAHIEKVVAANEGNKSAAARQLGVARKTLERKFKDWLYE</sequence>
<feature type="domain" description="Response regulatory" evidence="8">
    <location>
        <begin position="11"/>
        <end position="125"/>
    </location>
</feature>
<dbReference type="Gene3D" id="1.10.10.60">
    <property type="entry name" value="Homeodomain-like"/>
    <property type="match status" value="1"/>
</dbReference>
<dbReference type="Pfam" id="PF02954">
    <property type="entry name" value="HTH_8"/>
    <property type="match status" value="1"/>
</dbReference>
<evidence type="ECO:0000256" key="3">
    <source>
        <dbReference type="ARBA" id="ARBA00023015"/>
    </source>
</evidence>
<protein>
    <submittedName>
        <fullName evidence="9">Fis family transcriptional regulator</fullName>
    </submittedName>
</protein>
<keyword evidence="6" id="KW-0597">Phosphoprotein</keyword>
<feature type="domain" description="Sigma-54 factor interaction" evidence="7">
    <location>
        <begin position="149"/>
        <end position="377"/>
    </location>
</feature>
<keyword evidence="4" id="KW-0238">DNA-binding</keyword>
<evidence type="ECO:0000259" key="7">
    <source>
        <dbReference type="PROSITE" id="PS50045"/>
    </source>
</evidence>
<dbReference type="PROSITE" id="PS00688">
    <property type="entry name" value="SIGMA54_INTERACT_3"/>
    <property type="match status" value="1"/>
</dbReference>
<dbReference type="InterPro" id="IPR002197">
    <property type="entry name" value="HTH_Fis"/>
</dbReference>
<dbReference type="STRING" id="294935.ATN88_01740"/>
<dbReference type="Proteomes" id="UP000070529">
    <property type="component" value="Unassembled WGS sequence"/>
</dbReference>
<evidence type="ECO:0000256" key="6">
    <source>
        <dbReference type="PROSITE-ProRule" id="PRU00169"/>
    </source>
</evidence>
<dbReference type="GO" id="GO:0006355">
    <property type="term" value="P:regulation of DNA-templated transcription"/>
    <property type="evidence" value="ECO:0007669"/>
    <property type="project" value="InterPro"/>
</dbReference>
<dbReference type="InterPro" id="IPR058031">
    <property type="entry name" value="AAA_lid_NorR"/>
</dbReference>
<dbReference type="PROSITE" id="PS50045">
    <property type="entry name" value="SIGMA54_INTERACT_4"/>
    <property type="match status" value="1"/>
</dbReference>
<dbReference type="InterPro" id="IPR025944">
    <property type="entry name" value="Sigma_54_int_dom_CS"/>
</dbReference>
<dbReference type="PANTHER" id="PTHR32071">
    <property type="entry name" value="TRANSCRIPTIONAL REGULATORY PROTEIN"/>
    <property type="match status" value="1"/>
</dbReference>
<evidence type="ECO:0000313" key="10">
    <source>
        <dbReference type="Proteomes" id="UP000070529"/>
    </source>
</evidence>
<dbReference type="OrthoDB" id="9804019at2"/>
<dbReference type="InterPro" id="IPR011006">
    <property type="entry name" value="CheY-like_superfamily"/>
</dbReference>
<dbReference type="InterPro" id="IPR025943">
    <property type="entry name" value="Sigma_54_int_dom_ATP-bd_2"/>
</dbReference>
<evidence type="ECO:0000256" key="2">
    <source>
        <dbReference type="ARBA" id="ARBA00022840"/>
    </source>
</evidence>
<dbReference type="PROSITE" id="PS00676">
    <property type="entry name" value="SIGMA54_INTERACT_2"/>
    <property type="match status" value="1"/>
</dbReference>
<dbReference type="CDD" id="cd00009">
    <property type="entry name" value="AAA"/>
    <property type="match status" value="1"/>
</dbReference>
<dbReference type="Gene3D" id="1.10.8.60">
    <property type="match status" value="1"/>
</dbReference>
<dbReference type="PROSITE" id="PS00675">
    <property type="entry name" value="SIGMA54_INTERACT_1"/>
    <property type="match status" value="1"/>
</dbReference>
<proteinExistence type="predicted"/>
<evidence type="ECO:0000259" key="8">
    <source>
        <dbReference type="PROSITE" id="PS50110"/>
    </source>
</evidence>
<comment type="caution">
    <text evidence="9">The sequence shown here is derived from an EMBL/GenBank/DDBJ whole genome shotgun (WGS) entry which is preliminary data.</text>
</comment>
<dbReference type="SUPFAM" id="SSF46689">
    <property type="entry name" value="Homeodomain-like"/>
    <property type="match status" value="1"/>
</dbReference>
<keyword evidence="2" id="KW-0067">ATP-binding</keyword>
<dbReference type="InterPro" id="IPR002078">
    <property type="entry name" value="Sigma_54_int"/>
</dbReference>
<gene>
    <name evidence="9" type="ORF">ATN88_01740</name>
</gene>
<dbReference type="InterPro" id="IPR009057">
    <property type="entry name" value="Homeodomain-like_sf"/>
</dbReference>
<dbReference type="InterPro" id="IPR003593">
    <property type="entry name" value="AAA+_ATPase"/>
</dbReference>
<dbReference type="Pfam" id="PF25601">
    <property type="entry name" value="AAA_lid_14"/>
    <property type="match status" value="1"/>
</dbReference>
<dbReference type="Gene3D" id="3.40.50.2300">
    <property type="match status" value="1"/>
</dbReference>
<dbReference type="EMBL" id="LNTY01000034">
    <property type="protein sequence ID" value="KXF81466.1"/>
    <property type="molecule type" value="Genomic_DNA"/>
</dbReference>